<protein>
    <submittedName>
        <fullName evidence="1">Uncharacterized protein</fullName>
    </submittedName>
</protein>
<evidence type="ECO:0000313" key="2">
    <source>
        <dbReference type="Proteomes" id="UP001472677"/>
    </source>
</evidence>
<dbReference type="PANTHER" id="PTHR45181">
    <property type="entry name" value="HEAT SHOCK PROTEIN DNAJ WITH TETRATRICOPEPTIDE REPEAT-CONTAINING PROTEIN"/>
    <property type="match status" value="1"/>
</dbReference>
<evidence type="ECO:0000313" key="1">
    <source>
        <dbReference type="EMBL" id="KAK8552541.1"/>
    </source>
</evidence>
<dbReference type="PANTHER" id="PTHR45181:SF4">
    <property type="entry name" value="HEAT SHOCK PROTEIN DNAJ WITH TETRATRICOPEPTIDE REPEAT-CONTAINING PROTEIN"/>
    <property type="match status" value="1"/>
</dbReference>
<gene>
    <name evidence="1" type="ORF">V6N12_041130</name>
</gene>
<dbReference type="Proteomes" id="UP001472677">
    <property type="component" value="Unassembled WGS sequence"/>
</dbReference>
<proteinExistence type="predicted"/>
<reference evidence="1 2" key="1">
    <citation type="journal article" date="2024" name="G3 (Bethesda)">
        <title>Genome assembly of Hibiscus sabdariffa L. provides insights into metabolisms of medicinal natural products.</title>
        <authorList>
            <person name="Kim T."/>
        </authorList>
    </citation>
    <scope>NUCLEOTIDE SEQUENCE [LARGE SCALE GENOMIC DNA]</scope>
    <source>
        <strain evidence="1">TK-2024</strain>
        <tissue evidence="1">Old leaves</tissue>
    </source>
</reference>
<sequence length="151" mass="17006">MKHFEQTFDSTEKNSLSFDGNGQMVNLDSSSGISKDSTFRIWPWHMILKSYFRLGKLEEAMASLVKQYKLQSSTDSTARLVVTGLLPMAMIREYGQAAGDIERFPSLLMATQLELTKLKTINLKALLLQVHCLIIMQRGEASSVLQFSDIP</sequence>
<organism evidence="1 2">
    <name type="scientific">Hibiscus sabdariffa</name>
    <name type="common">roselle</name>
    <dbReference type="NCBI Taxonomy" id="183260"/>
    <lineage>
        <taxon>Eukaryota</taxon>
        <taxon>Viridiplantae</taxon>
        <taxon>Streptophyta</taxon>
        <taxon>Embryophyta</taxon>
        <taxon>Tracheophyta</taxon>
        <taxon>Spermatophyta</taxon>
        <taxon>Magnoliopsida</taxon>
        <taxon>eudicotyledons</taxon>
        <taxon>Gunneridae</taxon>
        <taxon>Pentapetalae</taxon>
        <taxon>rosids</taxon>
        <taxon>malvids</taxon>
        <taxon>Malvales</taxon>
        <taxon>Malvaceae</taxon>
        <taxon>Malvoideae</taxon>
        <taxon>Hibiscus</taxon>
    </lineage>
</organism>
<dbReference type="EMBL" id="JBBPBM010000020">
    <property type="protein sequence ID" value="KAK8552541.1"/>
    <property type="molecule type" value="Genomic_DNA"/>
</dbReference>
<accession>A0ABR2E5P4</accession>
<comment type="caution">
    <text evidence="1">The sequence shown here is derived from an EMBL/GenBank/DDBJ whole genome shotgun (WGS) entry which is preliminary data.</text>
</comment>
<name>A0ABR2E5P4_9ROSI</name>
<keyword evidence="2" id="KW-1185">Reference proteome</keyword>